<evidence type="ECO:0000313" key="1">
    <source>
        <dbReference type="EMBL" id="MBK3494105.1"/>
    </source>
</evidence>
<name>A0ABS1H3W4_9BACL</name>
<keyword evidence="2" id="KW-1185">Reference proteome</keyword>
<gene>
    <name evidence="1" type="ORF">JFL43_04380</name>
</gene>
<reference evidence="1 2" key="1">
    <citation type="submission" date="2020-12" db="EMBL/GenBank/DDBJ databases">
        <title>YIM B01967 draft genome.</title>
        <authorList>
            <person name="Yan X."/>
        </authorList>
    </citation>
    <scope>NUCLEOTIDE SEQUENCE [LARGE SCALE GENOMIC DNA]</scope>
    <source>
        <strain evidence="1 2">YIM B01967</strain>
    </source>
</reference>
<proteinExistence type="predicted"/>
<organism evidence="1 2">
    <name type="scientific">Viridibacillus soli</name>
    <dbReference type="NCBI Taxonomy" id="2798301"/>
    <lineage>
        <taxon>Bacteria</taxon>
        <taxon>Bacillati</taxon>
        <taxon>Bacillota</taxon>
        <taxon>Bacilli</taxon>
        <taxon>Bacillales</taxon>
        <taxon>Caryophanaceae</taxon>
        <taxon>Viridibacillus</taxon>
    </lineage>
</organism>
<dbReference type="Proteomes" id="UP000618943">
    <property type="component" value="Unassembled WGS sequence"/>
</dbReference>
<dbReference type="InterPro" id="IPR036866">
    <property type="entry name" value="RibonucZ/Hydroxyglut_hydro"/>
</dbReference>
<dbReference type="EMBL" id="JAEOAH010000004">
    <property type="protein sequence ID" value="MBK3494105.1"/>
    <property type="molecule type" value="Genomic_DNA"/>
</dbReference>
<dbReference type="RefSeq" id="WP_200748093.1">
    <property type="nucleotide sequence ID" value="NZ_JAEOAH010000004.1"/>
</dbReference>
<protein>
    <submittedName>
        <fullName evidence="1">Uncharacterized protein</fullName>
    </submittedName>
</protein>
<sequence length="100" mass="11607">MSNPEPIYQAIDELEEKIQQVTYEKLKKEMQWENASDRGYMKILPNLIYTLPTITFDQQMIIRGSDQTVQLITYGGGNKQSDAFVYLREEKISVMGDLIL</sequence>
<accession>A0ABS1H3W4</accession>
<comment type="caution">
    <text evidence="1">The sequence shown here is derived from an EMBL/GenBank/DDBJ whole genome shotgun (WGS) entry which is preliminary data.</text>
</comment>
<dbReference type="Gene3D" id="3.60.15.10">
    <property type="entry name" value="Ribonuclease Z/Hydroxyacylglutathione hydrolase-like"/>
    <property type="match status" value="1"/>
</dbReference>
<evidence type="ECO:0000313" key="2">
    <source>
        <dbReference type="Proteomes" id="UP000618943"/>
    </source>
</evidence>